<feature type="transmembrane region" description="Helical" evidence="2">
    <location>
        <begin position="7"/>
        <end position="25"/>
    </location>
</feature>
<dbReference type="Proteomes" id="UP001055091">
    <property type="component" value="Unassembled WGS sequence"/>
</dbReference>
<comment type="caution">
    <text evidence="4">The sequence shown here is derived from an EMBL/GenBank/DDBJ whole genome shotgun (WGS) entry which is preliminary data.</text>
</comment>
<dbReference type="EMBL" id="BQNJ01000001">
    <property type="protein sequence ID" value="GKH01848.1"/>
    <property type="molecule type" value="Genomic_DNA"/>
</dbReference>
<evidence type="ECO:0000256" key="1">
    <source>
        <dbReference type="ARBA" id="ARBA00007362"/>
    </source>
</evidence>
<feature type="transmembrane region" description="Helical" evidence="2">
    <location>
        <begin position="268"/>
        <end position="285"/>
    </location>
</feature>
<evidence type="ECO:0000259" key="3">
    <source>
        <dbReference type="Pfam" id="PF00892"/>
    </source>
</evidence>
<evidence type="ECO:0000256" key="2">
    <source>
        <dbReference type="SAM" id="Phobius"/>
    </source>
</evidence>
<comment type="similarity">
    <text evidence="1">Belongs to the EamA transporter family.</text>
</comment>
<protein>
    <submittedName>
        <fullName evidence="4">Transporter</fullName>
    </submittedName>
</protein>
<dbReference type="PANTHER" id="PTHR22911:SF102">
    <property type="entry name" value="MEMBRANE PROTEIN"/>
    <property type="match status" value="1"/>
</dbReference>
<feature type="domain" description="EamA" evidence="3">
    <location>
        <begin position="6"/>
        <end position="134"/>
    </location>
</feature>
<feature type="transmembrane region" description="Helical" evidence="2">
    <location>
        <begin position="86"/>
        <end position="111"/>
    </location>
</feature>
<sequence>MKAKVNVIAAMLMFGSIGLFVRGIALPSSVIALVRGVIGCFFLVTVGSLMKQPVNWKAVKSNWLVLVLSGAAIGFNWIFLFEAYRYTMVSCATLSYYFAPVFVILVSPVVLGEKLTKRKLCCAAGAVIGMILVSNVLFLDQGENGLIGIFFGLMAAVLYASVMILNKFMKGLSGLETTAAQLGVAAVILLPYTLLTSAEPFSAVLSSVPAVSWILLAFVGIVHTGVGYLLYFSAMKKLPAQTVAVLSYIDPVTAIILSAVILGETMSGPQMAGAVLILGMTWLGGREPQNKQGN</sequence>
<dbReference type="Gene3D" id="1.10.3730.20">
    <property type="match status" value="2"/>
</dbReference>
<dbReference type="GO" id="GO:0016020">
    <property type="term" value="C:membrane"/>
    <property type="evidence" value="ECO:0007669"/>
    <property type="project" value="InterPro"/>
</dbReference>
<dbReference type="AlphaFoldDB" id="A0AA37JIQ1"/>
<keyword evidence="2" id="KW-0812">Transmembrane</keyword>
<reference evidence="4" key="1">
    <citation type="submission" date="2022-01" db="EMBL/GenBank/DDBJ databases">
        <title>Novel bile acid biosynthetic pathways are enriched in the microbiome of centenarians.</title>
        <authorList>
            <person name="Sato Y."/>
            <person name="Atarashi K."/>
            <person name="Plichta R.D."/>
            <person name="Arai Y."/>
            <person name="Sasajima S."/>
            <person name="Kearney M.S."/>
            <person name="Suda W."/>
            <person name="Takeshita K."/>
            <person name="Sasaki T."/>
            <person name="Okamoto S."/>
            <person name="Skelly N.A."/>
            <person name="Okamura Y."/>
            <person name="Vlamakis H."/>
            <person name="Li Y."/>
            <person name="Tanoue T."/>
            <person name="Takei H."/>
            <person name="Nittono H."/>
            <person name="Narushima S."/>
            <person name="Irie J."/>
            <person name="Itoh H."/>
            <person name="Moriya K."/>
            <person name="Sugiura Y."/>
            <person name="Suematsu M."/>
            <person name="Moritoki N."/>
            <person name="Shibata S."/>
            <person name="Littman R.D."/>
            <person name="Fischbach A.M."/>
            <person name="Uwamino Y."/>
            <person name="Inoue T."/>
            <person name="Honda A."/>
            <person name="Hattori M."/>
            <person name="Murai T."/>
            <person name="Xavier J.R."/>
            <person name="Hirose N."/>
            <person name="Honda K."/>
        </authorList>
    </citation>
    <scope>NUCLEOTIDE SEQUENCE</scope>
    <source>
        <strain evidence="4">CE91-St55</strain>
    </source>
</reference>
<dbReference type="PANTHER" id="PTHR22911">
    <property type="entry name" value="ACYL-MALONYL CONDENSING ENZYME-RELATED"/>
    <property type="match status" value="1"/>
</dbReference>
<dbReference type="InterPro" id="IPR000620">
    <property type="entry name" value="EamA_dom"/>
</dbReference>
<keyword evidence="2" id="KW-0472">Membrane</keyword>
<feature type="domain" description="EamA" evidence="3">
    <location>
        <begin position="147"/>
        <end position="279"/>
    </location>
</feature>
<dbReference type="InterPro" id="IPR037185">
    <property type="entry name" value="EmrE-like"/>
</dbReference>
<feature type="transmembrane region" description="Helical" evidence="2">
    <location>
        <begin position="120"/>
        <end position="139"/>
    </location>
</feature>
<evidence type="ECO:0000313" key="5">
    <source>
        <dbReference type="Proteomes" id="UP001055091"/>
    </source>
</evidence>
<dbReference type="RefSeq" id="WP_118041660.1">
    <property type="nucleotide sequence ID" value="NZ_BQNJ01000001.1"/>
</dbReference>
<feature type="transmembrane region" description="Helical" evidence="2">
    <location>
        <begin position="145"/>
        <end position="166"/>
    </location>
</feature>
<feature type="transmembrane region" description="Helical" evidence="2">
    <location>
        <begin position="31"/>
        <end position="50"/>
    </location>
</feature>
<organism evidence="4 5">
    <name type="scientific">Hungatella hathewayi</name>
    <dbReference type="NCBI Taxonomy" id="154046"/>
    <lineage>
        <taxon>Bacteria</taxon>
        <taxon>Bacillati</taxon>
        <taxon>Bacillota</taxon>
        <taxon>Clostridia</taxon>
        <taxon>Lachnospirales</taxon>
        <taxon>Lachnospiraceae</taxon>
        <taxon>Hungatella</taxon>
    </lineage>
</organism>
<proteinExistence type="inferred from homology"/>
<feature type="transmembrane region" description="Helical" evidence="2">
    <location>
        <begin position="210"/>
        <end position="231"/>
    </location>
</feature>
<feature type="transmembrane region" description="Helical" evidence="2">
    <location>
        <begin position="243"/>
        <end position="262"/>
    </location>
</feature>
<keyword evidence="2" id="KW-1133">Transmembrane helix</keyword>
<name>A0AA37JIQ1_9FIRM</name>
<evidence type="ECO:0000313" key="4">
    <source>
        <dbReference type="EMBL" id="GKH01848.1"/>
    </source>
</evidence>
<feature type="transmembrane region" description="Helical" evidence="2">
    <location>
        <begin position="178"/>
        <end position="198"/>
    </location>
</feature>
<dbReference type="SUPFAM" id="SSF103481">
    <property type="entry name" value="Multidrug resistance efflux transporter EmrE"/>
    <property type="match status" value="2"/>
</dbReference>
<accession>A0AA37JIQ1</accession>
<dbReference type="Pfam" id="PF00892">
    <property type="entry name" value="EamA"/>
    <property type="match status" value="2"/>
</dbReference>
<feature type="transmembrane region" description="Helical" evidence="2">
    <location>
        <begin position="62"/>
        <end position="80"/>
    </location>
</feature>
<gene>
    <name evidence="4" type="ORF">CE91St55_38290</name>
</gene>